<dbReference type="Gene3D" id="2.120.10.30">
    <property type="entry name" value="TolB, C-terminal domain"/>
    <property type="match status" value="1"/>
</dbReference>
<evidence type="ECO:0000256" key="2">
    <source>
        <dbReference type="PIRSR" id="PIRSR605511-1"/>
    </source>
</evidence>
<dbReference type="AlphaFoldDB" id="A0A953HQK2"/>
<protein>
    <submittedName>
        <fullName evidence="5">SMP-30/gluconolactonase/LRE family protein</fullName>
    </submittedName>
</protein>
<evidence type="ECO:0000313" key="5">
    <source>
        <dbReference type="EMBL" id="MBY5956555.1"/>
    </source>
</evidence>
<feature type="active site" description="Proton donor/acceptor" evidence="2">
    <location>
        <position position="206"/>
    </location>
</feature>
<evidence type="ECO:0000259" key="4">
    <source>
        <dbReference type="Pfam" id="PF08450"/>
    </source>
</evidence>
<feature type="binding site" evidence="3">
    <location>
        <position position="108"/>
    </location>
    <ligand>
        <name>substrate</name>
    </ligand>
</feature>
<dbReference type="InterPro" id="IPR005511">
    <property type="entry name" value="SMP-30"/>
</dbReference>
<evidence type="ECO:0000256" key="1">
    <source>
        <dbReference type="ARBA" id="ARBA00008853"/>
    </source>
</evidence>
<comment type="cofactor">
    <cofactor evidence="3">
        <name>Zn(2+)</name>
        <dbReference type="ChEBI" id="CHEBI:29105"/>
    </cofactor>
    <text evidence="3">Binds 1 divalent metal cation per subunit.</text>
</comment>
<reference evidence="5" key="1">
    <citation type="submission" date="2021-06" db="EMBL/GenBank/DDBJ databases">
        <title>44 bacteria genomes isolated from Dapeng, Shenzhen.</title>
        <authorList>
            <person name="Zheng W."/>
            <person name="Yu S."/>
            <person name="Huang Y."/>
        </authorList>
    </citation>
    <scope>NUCLEOTIDE SEQUENCE</scope>
    <source>
        <strain evidence="5">DP5N28-2</strain>
    </source>
</reference>
<dbReference type="PANTHER" id="PTHR10907">
    <property type="entry name" value="REGUCALCIN"/>
    <property type="match status" value="1"/>
</dbReference>
<dbReference type="PANTHER" id="PTHR10907:SF47">
    <property type="entry name" value="REGUCALCIN"/>
    <property type="match status" value="1"/>
</dbReference>
<dbReference type="GO" id="GO:0005509">
    <property type="term" value="F:calcium ion binding"/>
    <property type="evidence" value="ECO:0007669"/>
    <property type="project" value="TreeGrafter"/>
</dbReference>
<sequence>MTNAKSFSSLTAQSKVSSQCALGEGPIWDDQREQIFWVDILGNAVHWSNEDGMDHQSFQTPDYVSNIFLTKEGDDLILCLPDAFYLWNPESKNLKKWIEMPDYDPHVRTNDGFCDIHGNLWIGTMALSEKPKLGKLYLLDADQNWHTMLDETSISNGIRCSSDGTTYYYIDTPTQLIREFRFDSDTITWEFVRNVIEIPVEEGHPDGMSMDAEGRLWVSLWNGYGVVCVDPEKGEVVDRVEVAAPQVSANIFGGKNQDRLFITTARKELSESKLDVYPLTGDLFYVPMNVTGSETYRRDV</sequence>
<evidence type="ECO:0000256" key="3">
    <source>
        <dbReference type="PIRSR" id="PIRSR605511-2"/>
    </source>
</evidence>
<feature type="binding site" evidence="3">
    <location>
        <position position="24"/>
    </location>
    <ligand>
        <name>a divalent metal cation</name>
        <dbReference type="ChEBI" id="CHEBI:60240"/>
    </ligand>
</feature>
<name>A0A953HQK2_9BACT</name>
<dbReference type="GO" id="GO:0019853">
    <property type="term" value="P:L-ascorbic acid biosynthetic process"/>
    <property type="evidence" value="ECO:0007669"/>
    <property type="project" value="TreeGrafter"/>
</dbReference>
<keyword evidence="3" id="KW-0479">Metal-binding</keyword>
<feature type="binding site" evidence="3">
    <location>
        <position position="110"/>
    </location>
    <ligand>
        <name>substrate</name>
    </ligand>
</feature>
<evidence type="ECO:0000313" key="6">
    <source>
        <dbReference type="Proteomes" id="UP000753961"/>
    </source>
</evidence>
<organism evidence="5 6">
    <name type="scientific">Membranihabitans marinus</name>
    <dbReference type="NCBI Taxonomy" id="1227546"/>
    <lineage>
        <taxon>Bacteria</taxon>
        <taxon>Pseudomonadati</taxon>
        <taxon>Bacteroidota</taxon>
        <taxon>Saprospiria</taxon>
        <taxon>Saprospirales</taxon>
        <taxon>Saprospiraceae</taxon>
        <taxon>Membranihabitans</taxon>
    </lineage>
</organism>
<keyword evidence="6" id="KW-1185">Reference proteome</keyword>
<dbReference type="Proteomes" id="UP000753961">
    <property type="component" value="Unassembled WGS sequence"/>
</dbReference>
<dbReference type="EMBL" id="JAHVHU010000001">
    <property type="protein sequence ID" value="MBY5956555.1"/>
    <property type="molecule type" value="Genomic_DNA"/>
</dbReference>
<proteinExistence type="inferred from homology"/>
<dbReference type="SUPFAM" id="SSF63829">
    <property type="entry name" value="Calcium-dependent phosphotriesterase"/>
    <property type="match status" value="1"/>
</dbReference>
<feature type="binding site" evidence="3">
    <location>
        <position position="156"/>
    </location>
    <ligand>
        <name>a divalent metal cation</name>
        <dbReference type="ChEBI" id="CHEBI:60240"/>
    </ligand>
</feature>
<gene>
    <name evidence="5" type="ORF">KUV50_00305</name>
</gene>
<feature type="domain" description="SMP-30/Gluconolactonase/LRE-like region" evidence="4">
    <location>
        <begin position="22"/>
        <end position="266"/>
    </location>
</feature>
<dbReference type="InterPro" id="IPR013658">
    <property type="entry name" value="SGL"/>
</dbReference>
<dbReference type="InterPro" id="IPR011042">
    <property type="entry name" value="6-blade_b-propeller_TolB-like"/>
</dbReference>
<dbReference type="Pfam" id="PF08450">
    <property type="entry name" value="SGL"/>
    <property type="match status" value="1"/>
</dbReference>
<comment type="caution">
    <text evidence="5">The sequence shown here is derived from an EMBL/GenBank/DDBJ whole genome shotgun (WGS) entry which is preliminary data.</text>
</comment>
<feature type="binding site" evidence="3">
    <location>
        <position position="206"/>
    </location>
    <ligand>
        <name>a divalent metal cation</name>
        <dbReference type="ChEBI" id="CHEBI:60240"/>
    </ligand>
</feature>
<dbReference type="GO" id="GO:0004341">
    <property type="term" value="F:gluconolactonase activity"/>
    <property type="evidence" value="ECO:0007669"/>
    <property type="project" value="TreeGrafter"/>
</dbReference>
<keyword evidence="3" id="KW-0862">Zinc</keyword>
<dbReference type="RefSeq" id="WP_222578076.1">
    <property type="nucleotide sequence ID" value="NZ_JAHVHU010000001.1"/>
</dbReference>
<accession>A0A953HQK2</accession>
<dbReference type="PRINTS" id="PR01790">
    <property type="entry name" value="SMP30FAMILY"/>
</dbReference>
<comment type="similarity">
    <text evidence="1">Belongs to the SMP-30/CGR1 family.</text>
</comment>